<name>A0A4R3I055_PAULE</name>
<dbReference type="InterPro" id="IPR006176">
    <property type="entry name" value="3-OHacyl-CoA_DH_NAD-bd"/>
</dbReference>
<dbReference type="GO" id="GO:0006631">
    <property type="term" value="P:fatty acid metabolic process"/>
    <property type="evidence" value="ECO:0007669"/>
    <property type="project" value="InterPro"/>
</dbReference>
<feature type="domain" description="3-hydroxyacyl-CoA dehydrogenase C-terminal" evidence="2">
    <location>
        <begin position="199"/>
        <end position="296"/>
    </location>
</feature>
<proteinExistence type="predicted"/>
<dbReference type="Pfam" id="PF02737">
    <property type="entry name" value="3HCDH_N"/>
    <property type="match status" value="1"/>
</dbReference>
<dbReference type="GO" id="GO:0016616">
    <property type="term" value="F:oxidoreductase activity, acting on the CH-OH group of donors, NAD or NADP as acceptor"/>
    <property type="evidence" value="ECO:0007669"/>
    <property type="project" value="InterPro"/>
</dbReference>
<organism evidence="4 5">
    <name type="scientific">Paucimonas lemoignei</name>
    <name type="common">Pseudomonas lemoignei</name>
    <dbReference type="NCBI Taxonomy" id="29443"/>
    <lineage>
        <taxon>Bacteria</taxon>
        <taxon>Pseudomonadati</taxon>
        <taxon>Pseudomonadota</taxon>
        <taxon>Betaproteobacteria</taxon>
        <taxon>Burkholderiales</taxon>
        <taxon>Burkholderiaceae</taxon>
        <taxon>Paucimonas</taxon>
    </lineage>
</organism>
<dbReference type="Gene3D" id="3.40.50.720">
    <property type="entry name" value="NAD(P)-binding Rossmann-like Domain"/>
    <property type="match status" value="1"/>
</dbReference>
<feature type="domain" description="3-hydroxyacyl-CoA dehydrogenase NAD binding" evidence="3">
    <location>
        <begin position="14"/>
        <end position="196"/>
    </location>
</feature>
<evidence type="ECO:0000313" key="5">
    <source>
        <dbReference type="Proteomes" id="UP000295382"/>
    </source>
</evidence>
<dbReference type="FunFam" id="3.40.50.720:FF:000009">
    <property type="entry name" value="Fatty oxidation complex, alpha subunit"/>
    <property type="match status" value="1"/>
</dbReference>
<dbReference type="NCBIfam" id="NF006124">
    <property type="entry name" value="PRK08268.1"/>
    <property type="match status" value="1"/>
</dbReference>
<keyword evidence="5" id="KW-1185">Reference proteome</keyword>
<dbReference type="InterPro" id="IPR013328">
    <property type="entry name" value="6PGD_dom2"/>
</dbReference>
<dbReference type="InterPro" id="IPR008927">
    <property type="entry name" value="6-PGluconate_DH-like_C_sf"/>
</dbReference>
<dbReference type="InterPro" id="IPR036291">
    <property type="entry name" value="NAD(P)-bd_dom_sf"/>
</dbReference>
<gene>
    <name evidence="4" type="ORF">EDC30_1016</name>
</gene>
<dbReference type="AlphaFoldDB" id="A0A4R3I055"/>
<dbReference type="SUPFAM" id="SSF51735">
    <property type="entry name" value="NAD(P)-binding Rossmann-fold domains"/>
    <property type="match status" value="1"/>
</dbReference>
<dbReference type="PANTHER" id="PTHR48075:SF5">
    <property type="entry name" value="3-HYDROXYBUTYRYL-COA DEHYDROGENASE"/>
    <property type="match status" value="1"/>
</dbReference>
<evidence type="ECO:0000256" key="1">
    <source>
        <dbReference type="ARBA" id="ARBA00023002"/>
    </source>
</evidence>
<protein>
    <submittedName>
        <fullName evidence="4">3-hydroxyacyl-CoA dehydrogenase</fullName>
    </submittedName>
</protein>
<dbReference type="Proteomes" id="UP000295382">
    <property type="component" value="Unassembled WGS sequence"/>
</dbReference>
<dbReference type="InterPro" id="IPR006108">
    <property type="entry name" value="3HC_DH_C"/>
</dbReference>
<dbReference type="EMBL" id="SLZQ01000001">
    <property type="protein sequence ID" value="TCS39056.1"/>
    <property type="molecule type" value="Genomic_DNA"/>
</dbReference>
<dbReference type="Pfam" id="PF00725">
    <property type="entry name" value="3HCDH"/>
    <property type="match status" value="2"/>
</dbReference>
<dbReference type="Gene3D" id="1.10.1040.10">
    <property type="entry name" value="N-(1-d-carboxylethyl)-l-norvaline Dehydrogenase, domain 2"/>
    <property type="match status" value="2"/>
</dbReference>
<dbReference type="SUPFAM" id="SSF48179">
    <property type="entry name" value="6-phosphogluconate dehydrogenase C-terminal domain-like"/>
    <property type="match status" value="2"/>
</dbReference>
<sequence>MTFSFEANRPGLTLGIVGAGIMGRGIAQIAAEAGITVLLADARAAAVEEAQAFCADIINKKAAKGKISESEASAAIARIQATDAGPDKGYAAFAGCDVVIEAAAERLDIKHAVLRGVEAAVSDRCIIATNTSSLSVTSFAAAARIPARVAGFHFFNPVPLMKIVEVIGGVLTEAEVIESLVQLAQRLGHYPVRTTDTPGFLVNHAGRAFGTEALRIVQEGIASFADIDRVMVEAAGFRMGPFELFDLTGLDVSHTVIESIYRQYYEEPRYRPIQITAQRYAAGLFGRKTGRGFYEYLDGKAQKPAEAAVPQVDVAAVPVWVSDRHPQAGAAVRAALAIAGARLEQGAQPSAQALIIVTPFGEDATTAALADNLDAARTVAIDCLFDLERRRTLMKTPLTQPEFVQAAHALFAASGKPVTVIEDSPGFIAQRIIAAIVNIGAEIAQQKIASPADINKAVELGLGYPLGPLALGDKHGAARILAILEAMQSFYGDPRYRPSPWLKRRALLGISLMTAC</sequence>
<feature type="domain" description="3-hydroxyacyl-CoA dehydrogenase C-terminal" evidence="2">
    <location>
        <begin position="426"/>
        <end position="506"/>
    </location>
</feature>
<reference evidence="4 5" key="1">
    <citation type="submission" date="2019-03" db="EMBL/GenBank/DDBJ databases">
        <title>Genomic Encyclopedia of Type Strains, Phase IV (KMG-IV): sequencing the most valuable type-strain genomes for metagenomic binning, comparative biology and taxonomic classification.</title>
        <authorList>
            <person name="Goeker M."/>
        </authorList>
    </citation>
    <scope>NUCLEOTIDE SEQUENCE [LARGE SCALE GENOMIC DNA]</scope>
    <source>
        <strain evidence="4 5">DSM 7445</strain>
    </source>
</reference>
<dbReference type="PANTHER" id="PTHR48075">
    <property type="entry name" value="3-HYDROXYACYL-COA DEHYDROGENASE FAMILY PROTEIN"/>
    <property type="match status" value="1"/>
</dbReference>
<dbReference type="GO" id="GO:0070403">
    <property type="term" value="F:NAD+ binding"/>
    <property type="evidence" value="ECO:0007669"/>
    <property type="project" value="InterPro"/>
</dbReference>
<keyword evidence="1" id="KW-0560">Oxidoreductase</keyword>
<dbReference type="OrthoDB" id="5287258at2"/>
<evidence type="ECO:0000259" key="3">
    <source>
        <dbReference type="Pfam" id="PF02737"/>
    </source>
</evidence>
<dbReference type="RefSeq" id="WP_132256156.1">
    <property type="nucleotide sequence ID" value="NZ_SLZQ01000001.1"/>
</dbReference>
<evidence type="ECO:0000259" key="2">
    <source>
        <dbReference type="Pfam" id="PF00725"/>
    </source>
</evidence>
<accession>A0A4R3I055</accession>
<comment type="caution">
    <text evidence="4">The sequence shown here is derived from an EMBL/GenBank/DDBJ whole genome shotgun (WGS) entry which is preliminary data.</text>
</comment>
<evidence type="ECO:0000313" key="4">
    <source>
        <dbReference type="EMBL" id="TCS39056.1"/>
    </source>
</evidence>